<proteinExistence type="predicted"/>
<organism evidence="1 2">
    <name type="scientific">Candidatus Nitrosotenuis uzonensis</name>
    <dbReference type="NCBI Taxonomy" id="1407055"/>
    <lineage>
        <taxon>Archaea</taxon>
        <taxon>Nitrososphaerota</taxon>
        <taxon>Candidatus Nitrosotenuis</taxon>
    </lineage>
</organism>
<sequence length="57" mass="6927">MKITRILPKSLAKVYQEWDLNKAEAYLEYHESMARVFRQRVEQGREELRRLEGGWNC</sequence>
<reference evidence="1" key="1">
    <citation type="submission" date="2021-02" db="EMBL/GenBank/DDBJ databases">
        <authorList>
            <person name="Han P."/>
        </authorList>
    </citation>
    <scope>NUCLEOTIDE SEQUENCE</scope>
    <source>
        <strain evidence="1">Candidatus Nitrosotenuis uzonensis 5A</strain>
    </source>
</reference>
<dbReference type="RefSeq" id="WP_205097657.1">
    <property type="nucleotide sequence ID" value="NZ_CAJNAQ010000002.1"/>
</dbReference>
<comment type="caution">
    <text evidence="1">The sequence shown here is derived from an EMBL/GenBank/DDBJ whole genome shotgun (WGS) entry which is preliminary data.</text>
</comment>
<dbReference type="Proteomes" id="UP000655759">
    <property type="component" value="Unassembled WGS sequence"/>
</dbReference>
<dbReference type="EMBL" id="CAJNAQ010000002">
    <property type="protein sequence ID" value="CAE6485945.1"/>
    <property type="molecule type" value="Genomic_DNA"/>
</dbReference>
<gene>
    <name evidence="1" type="ORF">NUZ5A_20075</name>
</gene>
<accession>A0A812F0J8</accession>
<evidence type="ECO:0000313" key="1">
    <source>
        <dbReference type="EMBL" id="CAE6485945.1"/>
    </source>
</evidence>
<dbReference type="AlphaFoldDB" id="A0A812F0J8"/>
<protein>
    <submittedName>
        <fullName evidence="1">Uncharacterized protein</fullName>
    </submittedName>
</protein>
<evidence type="ECO:0000313" key="2">
    <source>
        <dbReference type="Proteomes" id="UP000655759"/>
    </source>
</evidence>
<name>A0A812F0J8_9ARCH</name>